<dbReference type="InterPro" id="IPR020904">
    <property type="entry name" value="Sc_DH/Rdtase_CS"/>
</dbReference>
<dbReference type="SUPFAM" id="SSF51735">
    <property type="entry name" value="NAD(P)-binding Rossmann-fold domains"/>
    <property type="match status" value="1"/>
</dbReference>
<dbReference type="Pfam" id="PF00106">
    <property type="entry name" value="adh_short"/>
    <property type="match status" value="1"/>
</dbReference>
<gene>
    <name evidence="3" type="ORF">QF205_03875</name>
</gene>
<organism evidence="3 4">
    <name type="scientific">Luteimonas composti</name>
    <dbReference type="NCBI Taxonomy" id="398257"/>
    <lineage>
        <taxon>Bacteria</taxon>
        <taxon>Pseudomonadati</taxon>
        <taxon>Pseudomonadota</taxon>
        <taxon>Gammaproteobacteria</taxon>
        <taxon>Lysobacterales</taxon>
        <taxon>Lysobacteraceae</taxon>
        <taxon>Luteimonas</taxon>
    </lineage>
</organism>
<sequence length="240" mass="24281">MTCASPPPTLALVTGASRGIGAATARALCAAGTHVLATDIDLQGLEETAAAVRAAGGTIDTCRMDVCDTGSVDQSVSAAARTYGRGFDVLVNNAGYATVATLDEITDEHWAHTVNLNLMSMMRVARAVVPGMRERGGGHIICLGSIAGYTSGWPGRLAYSSAKAGVAGFVKSLAMELAPQAIRVNGVAPAGLHASADQVPLGRVGTPDDIGAFIGLLTSPHAAFMTGQMISVDGGMSVAL</sequence>
<dbReference type="PROSITE" id="PS00061">
    <property type="entry name" value="ADH_SHORT"/>
    <property type="match status" value="1"/>
</dbReference>
<dbReference type="Proteomes" id="UP001160550">
    <property type="component" value="Unassembled WGS sequence"/>
</dbReference>
<name>A0ABT6MNQ1_9GAMM</name>
<reference evidence="3" key="2">
    <citation type="submission" date="2023-04" db="EMBL/GenBank/DDBJ databases">
        <authorList>
            <person name="Sun J.-Q."/>
        </authorList>
    </citation>
    <scope>NUCLEOTIDE SEQUENCE</scope>
    <source>
        <strain evidence="3">CC-YY355</strain>
    </source>
</reference>
<evidence type="ECO:0000313" key="4">
    <source>
        <dbReference type="Proteomes" id="UP001160550"/>
    </source>
</evidence>
<dbReference type="InterPro" id="IPR036291">
    <property type="entry name" value="NAD(P)-bd_dom_sf"/>
</dbReference>
<dbReference type="CDD" id="cd05233">
    <property type="entry name" value="SDR_c"/>
    <property type="match status" value="1"/>
</dbReference>
<dbReference type="InterPro" id="IPR050259">
    <property type="entry name" value="SDR"/>
</dbReference>
<comment type="caution">
    <text evidence="3">The sequence shown here is derived from an EMBL/GenBank/DDBJ whole genome shotgun (WGS) entry which is preliminary data.</text>
</comment>
<dbReference type="Gene3D" id="3.40.50.720">
    <property type="entry name" value="NAD(P)-binding Rossmann-like Domain"/>
    <property type="match status" value="1"/>
</dbReference>
<comment type="similarity">
    <text evidence="1 2">Belongs to the short-chain dehydrogenases/reductases (SDR) family.</text>
</comment>
<dbReference type="PRINTS" id="PR00081">
    <property type="entry name" value="GDHRDH"/>
</dbReference>
<protein>
    <submittedName>
        <fullName evidence="3">SDR family NAD(P)-dependent oxidoreductase</fullName>
    </submittedName>
</protein>
<dbReference type="InterPro" id="IPR002347">
    <property type="entry name" value="SDR_fam"/>
</dbReference>
<dbReference type="RefSeq" id="WP_280941423.1">
    <property type="nucleotide sequence ID" value="NZ_JARYGX010000009.1"/>
</dbReference>
<accession>A0ABT6MNQ1</accession>
<reference evidence="3" key="1">
    <citation type="journal article" date="2007" name="Int. J. Syst. Evol. Microbiol.">
        <title>Luteimonas composti sp. nov., a moderately thermophilic bacterium isolated from food waste.</title>
        <authorList>
            <person name="Young C.C."/>
            <person name="Kampfer P."/>
            <person name="Chen W.M."/>
            <person name="Yen W.S."/>
            <person name="Arun A.B."/>
            <person name="Lai W.A."/>
            <person name="Shen F.T."/>
            <person name="Rekha P.D."/>
            <person name="Lin K.Y."/>
            <person name="Chou J.H."/>
        </authorList>
    </citation>
    <scope>NUCLEOTIDE SEQUENCE</scope>
    <source>
        <strain evidence="3">CC-YY355</strain>
    </source>
</reference>
<evidence type="ECO:0000256" key="1">
    <source>
        <dbReference type="ARBA" id="ARBA00006484"/>
    </source>
</evidence>
<proteinExistence type="inferred from homology"/>
<dbReference type="PRINTS" id="PR00080">
    <property type="entry name" value="SDRFAMILY"/>
</dbReference>
<dbReference type="PANTHER" id="PTHR42879:SF2">
    <property type="entry name" value="3-OXOACYL-[ACYL-CARRIER-PROTEIN] REDUCTASE FABG"/>
    <property type="match status" value="1"/>
</dbReference>
<evidence type="ECO:0000313" key="3">
    <source>
        <dbReference type="EMBL" id="MDH7452222.1"/>
    </source>
</evidence>
<dbReference type="EMBL" id="JARYGX010000009">
    <property type="protein sequence ID" value="MDH7452222.1"/>
    <property type="molecule type" value="Genomic_DNA"/>
</dbReference>
<dbReference type="PANTHER" id="PTHR42879">
    <property type="entry name" value="3-OXOACYL-(ACYL-CARRIER-PROTEIN) REDUCTASE"/>
    <property type="match status" value="1"/>
</dbReference>
<keyword evidence="4" id="KW-1185">Reference proteome</keyword>
<evidence type="ECO:0000256" key="2">
    <source>
        <dbReference type="RuleBase" id="RU000363"/>
    </source>
</evidence>